<keyword evidence="5 9" id="KW-0812">Transmembrane</keyword>
<evidence type="ECO:0000256" key="1">
    <source>
        <dbReference type="ARBA" id="ARBA00004429"/>
    </source>
</evidence>
<keyword evidence="7 9" id="KW-0472">Membrane</keyword>
<comment type="subunit">
    <text evidence="9">The complex comprises the extracytoplasmic solute receptor protein and the two transmembrane proteins.</text>
</comment>
<dbReference type="PANTHER" id="PTHR35011:SF4">
    <property type="entry name" value="SLL1102 PROTEIN"/>
    <property type="match status" value="1"/>
</dbReference>
<feature type="transmembrane region" description="Helical" evidence="9">
    <location>
        <begin position="97"/>
        <end position="113"/>
    </location>
</feature>
<proteinExistence type="inferred from homology"/>
<reference evidence="12 13" key="1">
    <citation type="submission" date="2014-03" db="EMBL/GenBank/DDBJ databases">
        <title>Bradyrhizobium valentinum sp. nov., isolated from effective nodules of Lupinus mariae-josephae, a lupine endemic of basic-lime soils in Eastern Spain.</title>
        <authorList>
            <person name="Duran D."/>
            <person name="Rey L."/>
            <person name="Navarro A."/>
            <person name="Busquets A."/>
            <person name="Imperial J."/>
            <person name="Ruiz-Argueso T."/>
        </authorList>
    </citation>
    <scope>NUCLEOTIDE SEQUENCE [LARGE SCALE GENOMIC DNA]</scope>
    <source>
        <strain evidence="12 13">PAC68</strain>
    </source>
</reference>
<feature type="non-terminal residue" evidence="12">
    <location>
        <position position="1"/>
    </location>
</feature>
<evidence type="ECO:0000256" key="8">
    <source>
        <dbReference type="ARBA" id="ARBA00038436"/>
    </source>
</evidence>
<dbReference type="AlphaFoldDB" id="A0A0R3KIZ0"/>
<dbReference type="Pfam" id="PF04290">
    <property type="entry name" value="DctQ"/>
    <property type="match status" value="1"/>
</dbReference>
<sequence length="221" mass="25165">AGGRFGRPPLMRLMRPALRRAASAPPERSAEGGGMAEATERQPPALLAIIRIIDGFTDRTGTIISWLSVPLVLAVAYEVSSRYLFNAPTIWAYDATYMLYGSLFMLGAAYALHKGAHIRTDFFWEKFSIRRKGLIDTISYIVFFFPSLIMLFLISLNEFHYSWQINEMSDQTPWRPVLWPFKFVVPLACLLLLIQGVSELIKSIYMVRTGVELEHKEKVEI</sequence>
<comment type="caution">
    <text evidence="9">Lacks conserved residue(s) required for the propagation of feature annotation.</text>
</comment>
<evidence type="ECO:0000313" key="13">
    <source>
        <dbReference type="Proteomes" id="UP000050863"/>
    </source>
</evidence>
<organism evidence="12 13">
    <name type="scientific">Bradyrhizobium jicamae</name>
    <dbReference type="NCBI Taxonomy" id="280332"/>
    <lineage>
        <taxon>Bacteria</taxon>
        <taxon>Pseudomonadati</taxon>
        <taxon>Pseudomonadota</taxon>
        <taxon>Alphaproteobacteria</taxon>
        <taxon>Hyphomicrobiales</taxon>
        <taxon>Nitrobacteraceae</taxon>
        <taxon>Bradyrhizobium</taxon>
    </lineage>
</organism>
<evidence type="ECO:0000256" key="9">
    <source>
        <dbReference type="RuleBase" id="RU369079"/>
    </source>
</evidence>
<evidence type="ECO:0000313" key="12">
    <source>
        <dbReference type="EMBL" id="KRQ95696.1"/>
    </source>
</evidence>
<dbReference type="PANTHER" id="PTHR35011">
    <property type="entry name" value="2,3-DIKETO-L-GULONATE TRAP TRANSPORTER SMALL PERMEASE PROTEIN YIAM"/>
    <property type="match status" value="1"/>
</dbReference>
<gene>
    <name evidence="12" type="ORF">CQ12_03705</name>
</gene>
<dbReference type="GO" id="GO:0005886">
    <property type="term" value="C:plasma membrane"/>
    <property type="evidence" value="ECO:0007669"/>
    <property type="project" value="UniProtKB-SubCell"/>
</dbReference>
<dbReference type="EMBL" id="LLXZ01000205">
    <property type="protein sequence ID" value="KRQ95696.1"/>
    <property type="molecule type" value="Genomic_DNA"/>
</dbReference>
<protein>
    <recommendedName>
        <fullName evidence="9">TRAP transporter small permease protein</fullName>
    </recommendedName>
</protein>
<dbReference type="GO" id="GO:0022857">
    <property type="term" value="F:transmembrane transporter activity"/>
    <property type="evidence" value="ECO:0007669"/>
    <property type="project" value="UniProtKB-UniRule"/>
</dbReference>
<comment type="function">
    <text evidence="9">Part of the tripartite ATP-independent periplasmic (TRAP) transport system.</text>
</comment>
<feature type="domain" description="Tripartite ATP-independent periplasmic transporters DctQ component" evidence="11">
    <location>
        <begin position="71"/>
        <end position="203"/>
    </location>
</feature>
<feature type="transmembrane region" description="Helical" evidence="9">
    <location>
        <begin position="177"/>
        <end position="198"/>
    </location>
</feature>
<evidence type="ECO:0000256" key="5">
    <source>
        <dbReference type="ARBA" id="ARBA00022692"/>
    </source>
</evidence>
<evidence type="ECO:0000256" key="3">
    <source>
        <dbReference type="ARBA" id="ARBA00022475"/>
    </source>
</evidence>
<evidence type="ECO:0000256" key="4">
    <source>
        <dbReference type="ARBA" id="ARBA00022519"/>
    </source>
</evidence>
<keyword evidence="2 9" id="KW-0813">Transport</keyword>
<keyword evidence="6 9" id="KW-1133">Transmembrane helix</keyword>
<dbReference type="RefSeq" id="WP_057839982.1">
    <property type="nucleotide sequence ID" value="NZ_LLXZ01000205.1"/>
</dbReference>
<dbReference type="InterPro" id="IPR007387">
    <property type="entry name" value="TRAP_DctQ"/>
</dbReference>
<accession>A0A0R3KIZ0</accession>
<keyword evidence="3" id="KW-1003">Cell membrane</keyword>
<evidence type="ECO:0000259" key="11">
    <source>
        <dbReference type="Pfam" id="PF04290"/>
    </source>
</evidence>
<comment type="similarity">
    <text evidence="8 9">Belongs to the TRAP transporter small permease family.</text>
</comment>
<keyword evidence="4 9" id="KW-0997">Cell inner membrane</keyword>
<feature type="region of interest" description="Disordered" evidence="10">
    <location>
        <begin position="20"/>
        <end position="39"/>
    </location>
</feature>
<evidence type="ECO:0000256" key="6">
    <source>
        <dbReference type="ARBA" id="ARBA00022989"/>
    </source>
</evidence>
<dbReference type="Proteomes" id="UP000050863">
    <property type="component" value="Unassembled WGS sequence"/>
</dbReference>
<feature type="transmembrane region" description="Helical" evidence="9">
    <location>
        <begin position="134"/>
        <end position="157"/>
    </location>
</feature>
<comment type="subcellular location">
    <subcellularLocation>
        <location evidence="1 9">Cell inner membrane</location>
        <topology evidence="1 9">Multi-pass membrane protein</topology>
    </subcellularLocation>
</comment>
<name>A0A0R3KIZ0_9BRAD</name>
<dbReference type="InterPro" id="IPR055348">
    <property type="entry name" value="DctQ"/>
</dbReference>
<evidence type="ECO:0000256" key="2">
    <source>
        <dbReference type="ARBA" id="ARBA00022448"/>
    </source>
</evidence>
<comment type="caution">
    <text evidence="12">The sequence shown here is derived from an EMBL/GenBank/DDBJ whole genome shotgun (WGS) entry which is preliminary data.</text>
</comment>
<evidence type="ECO:0000256" key="10">
    <source>
        <dbReference type="SAM" id="MobiDB-lite"/>
    </source>
</evidence>
<keyword evidence="13" id="KW-1185">Reference proteome</keyword>
<evidence type="ECO:0000256" key="7">
    <source>
        <dbReference type="ARBA" id="ARBA00023136"/>
    </source>
</evidence>